<sequence>MLDETSFRVGEGSTTPLIGGNGAGQTTLLRIIREMSLCTAERLRSTAGRALTVGLRYNPIRRQRPMPYRQGGVRISACLTPPPRPLPVQPDSCRELLFLTRDIERLEVERVIERC</sequence>
<feature type="region of interest" description="Disordered" evidence="1">
    <location>
        <begin position="1"/>
        <end position="20"/>
    </location>
</feature>
<dbReference type="SUPFAM" id="SSF52540">
    <property type="entry name" value="P-loop containing nucleoside triphosphate hydrolases"/>
    <property type="match status" value="1"/>
</dbReference>
<dbReference type="GO" id="GO:0016887">
    <property type="term" value="F:ATP hydrolysis activity"/>
    <property type="evidence" value="ECO:0007669"/>
    <property type="project" value="InterPro"/>
</dbReference>
<dbReference type="Proteomes" id="UP000307380">
    <property type="component" value="Unassembled WGS sequence"/>
</dbReference>
<dbReference type="AlphaFoldDB" id="A0A4S4FTU4"/>
<keyword evidence="3" id="KW-0547">Nucleotide-binding</keyword>
<dbReference type="GO" id="GO:0005524">
    <property type="term" value="F:ATP binding"/>
    <property type="evidence" value="ECO:0007669"/>
    <property type="project" value="UniProtKB-KW"/>
</dbReference>
<evidence type="ECO:0000313" key="3">
    <source>
        <dbReference type="EMBL" id="THG34083.1"/>
    </source>
</evidence>
<dbReference type="Pfam" id="PF00005">
    <property type="entry name" value="ABC_tran"/>
    <property type="match status" value="1"/>
</dbReference>
<name>A0A4S4FTU4_9MICO</name>
<evidence type="ECO:0000259" key="2">
    <source>
        <dbReference type="Pfam" id="PF00005"/>
    </source>
</evidence>
<feature type="domain" description="ABC transporter" evidence="2">
    <location>
        <begin position="2"/>
        <end position="46"/>
    </location>
</feature>
<accession>A0A4S4FTU4</accession>
<dbReference type="OrthoDB" id="9776369at2"/>
<evidence type="ECO:0000313" key="4">
    <source>
        <dbReference type="Proteomes" id="UP000307380"/>
    </source>
</evidence>
<comment type="caution">
    <text evidence="3">The sequence shown here is derived from an EMBL/GenBank/DDBJ whole genome shotgun (WGS) entry which is preliminary data.</text>
</comment>
<gene>
    <name evidence="3" type="ORF">E6C70_11290</name>
</gene>
<evidence type="ECO:0000256" key="1">
    <source>
        <dbReference type="SAM" id="MobiDB-lite"/>
    </source>
</evidence>
<reference evidence="3 4" key="1">
    <citation type="submission" date="2019-04" db="EMBL/GenBank/DDBJ databases">
        <authorList>
            <person name="Jiang L."/>
        </authorList>
    </citation>
    <scope>NUCLEOTIDE SEQUENCE [LARGE SCALE GENOMIC DNA]</scope>
    <source>
        <strain evidence="3 4">YIM 131861</strain>
    </source>
</reference>
<dbReference type="InterPro" id="IPR027417">
    <property type="entry name" value="P-loop_NTPase"/>
</dbReference>
<protein>
    <submittedName>
        <fullName evidence="3">ATP-binding cassette domain-containing protein</fullName>
    </submittedName>
</protein>
<organism evidence="3 4">
    <name type="scientific">Orlajensenia flava</name>
    <dbReference type="NCBI Taxonomy" id="2565934"/>
    <lineage>
        <taxon>Bacteria</taxon>
        <taxon>Bacillati</taxon>
        <taxon>Actinomycetota</taxon>
        <taxon>Actinomycetes</taxon>
        <taxon>Micrococcales</taxon>
        <taxon>Microbacteriaceae</taxon>
        <taxon>Orlajensenia</taxon>
    </lineage>
</organism>
<keyword evidence="4" id="KW-1185">Reference proteome</keyword>
<dbReference type="EMBL" id="SSSN01000007">
    <property type="protein sequence ID" value="THG34083.1"/>
    <property type="molecule type" value="Genomic_DNA"/>
</dbReference>
<dbReference type="InterPro" id="IPR003439">
    <property type="entry name" value="ABC_transporter-like_ATP-bd"/>
</dbReference>
<dbReference type="Gene3D" id="3.40.50.300">
    <property type="entry name" value="P-loop containing nucleotide triphosphate hydrolases"/>
    <property type="match status" value="1"/>
</dbReference>
<keyword evidence="3" id="KW-0067">ATP-binding</keyword>
<proteinExistence type="predicted"/>